<sequence>MIVGRRIGRTCCLQGALDNILSQMAKSSFPTGVSPFWCDPAYRFLGTCVPPLSLSIPAFLLKQTHEK</sequence>
<proteinExistence type="predicted"/>
<keyword evidence="2" id="KW-1185">Reference proteome</keyword>
<comment type="caution">
    <text evidence="1">The sequence shown here is derived from an EMBL/GenBank/DDBJ whole genome shotgun (WGS) entry which is preliminary data.</text>
</comment>
<organism evidence="1 2">
    <name type="scientific">Nelumbo nucifera</name>
    <name type="common">Sacred lotus</name>
    <dbReference type="NCBI Taxonomy" id="4432"/>
    <lineage>
        <taxon>Eukaryota</taxon>
        <taxon>Viridiplantae</taxon>
        <taxon>Streptophyta</taxon>
        <taxon>Embryophyta</taxon>
        <taxon>Tracheophyta</taxon>
        <taxon>Spermatophyta</taxon>
        <taxon>Magnoliopsida</taxon>
        <taxon>Proteales</taxon>
        <taxon>Nelumbonaceae</taxon>
        <taxon>Nelumbo</taxon>
    </lineage>
</organism>
<name>A0A822Y4D4_NELNU</name>
<dbReference type="EMBL" id="DUZY01000002">
    <property type="protein sequence ID" value="DAD27400.1"/>
    <property type="molecule type" value="Genomic_DNA"/>
</dbReference>
<reference evidence="1 2" key="1">
    <citation type="journal article" date="2020" name="Mol. Biol. Evol.">
        <title>Distinct Expression and Methylation Patterns for Genes with Different Fates following a Single Whole-Genome Duplication in Flowering Plants.</title>
        <authorList>
            <person name="Shi T."/>
            <person name="Rahmani R.S."/>
            <person name="Gugger P.F."/>
            <person name="Wang M."/>
            <person name="Li H."/>
            <person name="Zhang Y."/>
            <person name="Li Z."/>
            <person name="Wang Q."/>
            <person name="Van de Peer Y."/>
            <person name="Marchal K."/>
            <person name="Chen J."/>
        </authorList>
    </citation>
    <scope>NUCLEOTIDE SEQUENCE [LARGE SCALE GENOMIC DNA]</scope>
    <source>
        <tissue evidence="1">Leaf</tissue>
    </source>
</reference>
<dbReference type="Proteomes" id="UP000607653">
    <property type="component" value="Unassembled WGS sequence"/>
</dbReference>
<evidence type="ECO:0000313" key="1">
    <source>
        <dbReference type="EMBL" id="DAD27400.1"/>
    </source>
</evidence>
<dbReference type="AlphaFoldDB" id="A0A822Y4D4"/>
<gene>
    <name evidence="1" type="ORF">HUJ06_028868</name>
</gene>
<protein>
    <submittedName>
        <fullName evidence="1">Uncharacterized protein</fullName>
    </submittedName>
</protein>
<accession>A0A822Y4D4</accession>
<evidence type="ECO:0000313" key="2">
    <source>
        <dbReference type="Proteomes" id="UP000607653"/>
    </source>
</evidence>